<evidence type="ECO:0000256" key="1">
    <source>
        <dbReference type="ARBA" id="ARBA00022857"/>
    </source>
</evidence>
<comment type="caution">
    <text evidence="4">The sequence shown here is derived from an EMBL/GenBank/DDBJ whole genome shotgun (WGS) entry which is preliminary data.</text>
</comment>
<evidence type="ECO:0000313" key="4">
    <source>
        <dbReference type="EMBL" id="KOS37022.1"/>
    </source>
</evidence>
<evidence type="ECO:0000256" key="2">
    <source>
        <dbReference type="ARBA" id="ARBA00023002"/>
    </source>
</evidence>
<feature type="domain" description="Alcohol dehydrogenase-like N-terminal" evidence="3">
    <location>
        <begin position="30"/>
        <end position="104"/>
    </location>
</feature>
<dbReference type="InterPro" id="IPR011032">
    <property type="entry name" value="GroES-like_sf"/>
</dbReference>
<dbReference type="GO" id="GO:0016491">
    <property type="term" value="F:oxidoreductase activity"/>
    <property type="evidence" value="ECO:0007669"/>
    <property type="project" value="UniProtKB-KW"/>
</dbReference>
<dbReference type="Gene3D" id="3.40.50.720">
    <property type="entry name" value="NAD(P)-binding Rossmann-like Domain"/>
    <property type="match status" value="1"/>
</dbReference>
<dbReference type="EMBL" id="LHQQ01000363">
    <property type="protein sequence ID" value="KOS37022.1"/>
    <property type="molecule type" value="Genomic_DNA"/>
</dbReference>
<dbReference type="Pfam" id="PF08240">
    <property type="entry name" value="ADH_N"/>
    <property type="match status" value="1"/>
</dbReference>
<keyword evidence="1" id="KW-0521">NADP</keyword>
<dbReference type="OrthoDB" id="7482721at2759"/>
<dbReference type="SUPFAM" id="SSF50129">
    <property type="entry name" value="GroES-like"/>
    <property type="match status" value="1"/>
</dbReference>
<dbReference type="InterPro" id="IPR013154">
    <property type="entry name" value="ADH-like_N"/>
</dbReference>
<accession>A0A0N0RXF2</accession>
<dbReference type="GO" id="GO:0005739">
    <property type="term" value="C:mitochondrion"/>
    <property type="evidence" value="ECO:0007669"/>
    <property type="project" value="TreeGrafter"/>
</dbReference>
<dbReference type="InterPro" id="IPR051034">
    <property type="entry name" value="Mito_Enoyl-ACP_Reductase"/>
</dbReference>
<keyword evidence="2" id="KW-0560">Oxidoreductase</keyword>
<reference evidence="4 5" key="1">
    <citation type="submission" date="2015-08" db="EMBL/GenBank/DDBJ databases">
        <title>Genome sequencing of Penicillium nordicum.</title>
        <authorList>
            <person name="Nguyen H.D."/>
            <person name="Seifert K.A."/>
        </authorList>
    </citation>
    <scope>NUCLEOTIDE SEQUENCE [LARGE SCALE GENOMIC DNA]</scope>
    <source>
        <strain evidence="4 5">DAOMC 185683</strain>
    </source>
</reference>
<evidence type="ECO:0000259" key="3">
    <source>
        <dbReference type="Pfam" id="PF08240"/>
    </source>
</evidence>
<keyword evidence="5" id="KW-1185">Reference proteome</keyword>
<sequence>MAESLLFTYGAPKPINGIQLITQPIPTYEPEEVGVEFLGNPVNPLDFPVIHGKYPTKPKSTITGQDGEQWVIPGSDAAGRIIQISSAVSNLAVDDLVILRAHYRGTWRTHAVFMEEDLILVPSTVKLHLASILRMGIASAYFLLREYHNLEPGDWIIQNAATGTISHFVYQLARYMASKSLA</sequence>
<protein>
    <recommendedName>
        <fullName evidence="3">Alcohol dehydrogenase-like N-terminal domain-containing protein</fullName>
    </recommendedName>
</protein>
<dbReference type="GO" id="GO:0006631">
    <property type="term" value="P:fatty acid metabolic process"/>
    <property type="evidence" value="ECO:0007669"/>
    <property type="project" value="TreeGrafter"/>
</dbReference>
<organism evidence="4 5">
    <name type="scientific">Penicillium nordicum</name>
    <dbReference type="NCBI Taxonomy" id="229535"/>
    <lineage>
        <taxon>Eukaryota</taxon>
        <taxon>Fungi</taxon>
        <taxon>Dikarya</taxon>
        <taxon>Ascomycota</taxon>
        <taxon>Pezizomycotina</taxon>
        <taxon>Eurotiomycetes</taxon>
        <taxon>Eurotiomycetidae</taxon>
        <taxon>Eurotiales</taxon>
        <taxon>Aspergillaceae</taxon>
        <taxon>Penicillium</taxon>
    </lineage>
</organism>
<evidence type="ECO:0000313" key="5">
    <source>
        <dbReference type="Proteomes" id="UP000037696"/>
    </source>
</evidence>
<dbReference type="Gene3D" id="3.90.180.10">
    <property type="entry name" value="Medium-chain alcohol dehydrogenases, catalytic domain"/>
    <property type="match status" value="1"/>
</dbReference>
<name>A0A0N0RXF2_9EURO</name>
<dbReference type="PANTHER" id="PTHR43981:SF2">
    <property type="entry name" value="ENOYL-[ACYL-CARRIER-PROTEIN] REDUCTASE, MITOCHONDRIAL"/>
    <property type="match status" value="1"/>
</dbReference>
<dbReference type="Proteomes" id="UP000037696">
    <property type="component" value="Unassembled WGS sequence"/>
</dbReference>
<dbReference type="PANTHER" id="PTHR43981">
    <property type="entry name" value="ENOYL-[ACYL-CARRIER-PROTEIN] REDUCTASE, MITOCHONDRIAL"/>
    <property type="match status" value="1"/>
</dbReference>
<proteinExistence type="predicted"/>
<gene>
    <name evidence="4" type="ORF">ACN38_g12204</name>
</gene>
<dbReference type="STRING" id="229535.A0A0N0RXF2"/>
<dbReference type="AlphaFoldDB" id="A0A0N0RXF2"/>